<dbReference type="Gene3D" id="1.10.260.40">
    <property type="entry name" value="lambda repressor-like DNA-binding domains"/>
    <property type="match status" value="1"/>
</dbReference>
<dbReference type="Pfam" id="PF00356">
    <property type="entry name" value="LacI"/>
    <property type="match status" value="1"/>
</dbReference>
<organism evidence="5 6">
    <name type="scientific">Domibacillus iocasae</name>
    <dbReference type="NCBI Taxonomy" id="1714016"/>
    <lineage>
        <taxon>Bacteria</taxon>
        <taxon>Bacillati</taxon>
        <taxon>Bacillota</taxon>
        <taxon>Bacilli</taxon>
        <taxon>Bacillales</taxon>
        <taxon>Bacillaceae</taxon>
        <taxon>Domibacillus</taxon>
    </lineage>
</organism>
<dbReference type="SUPFAM" id="SSF47413">
    <property type="entry name" value="lambda repressor-like DNA-binding domains"/>
    <property type="match status" value="1"/>
</dbReference>
<dbReference type="OrthoDB" id="9796186at2"/>
<dbReference type="Proteomes" id="UP000095658">
    <property type="component" value="Unassembled WGS sequence"/>
</dbReference>
<name>A0A1E7DUD1_9BACI</name>
<dbReference type="InterPro" id="IPR001761">
    <property type="entry name" value="Peripla_BP/Lac1_sug-bd_dom"/>
</dbReference>
<accession>A0A1E7DUD1</accession>
<dbReference type="CDD" id="cd06284">
    <property type="entry name" value="PBP1_LacI-like"/>
    <property type="match status" value="1"/>
</dbReference>
<dbReference type="SMART" id="SM00354">
    <property type="entry name" value="HTH_LACI"/>
    <property type="match status" value="1"/>
</dbReference>
<evidence type="ECO:0000256" key="1">
    <source>
        <dbReference type="ARBA" id="ARBA00023015"/>
    </source>
</evidence>
<keyword evidence="2" id="KW-0238">DNA-binding</keyword>
<proteinExistence type="predicted"/>
<evidence type="ECO:0000313" key="6">
    <source>
        <dbReference type="Proteomes" id="UP000095658"/>
    </source>
</evidence>
<dbReference type="RefSeq" id="WP_069936853.1">
    <property type="nucleotide sequence ID" value="NZ_MAMP01000001.1"/>
</dbReference>
<comment type="caution">
    <text evidence="5">The sequence shown here is derived from an EMBL/GenBank/DDBJ whole genome shotgun (WGS) entry which is preliminary data.</text>
</comment>
<dbReference type="STRING" id="1714016.BA724_01120"/>
<dbReference type="GO" id="GO:0000976">
    <property type="term" value="F:transcription cis-regulatory region binding"/>
    <property type="evidence" value="ECO:0007669"/>
    <property type="project" value="TreeGrafter"/>
</dbReference>
<evidence type="ECO:0000313" key="5">
    <source>
        <dbReference type="EMBL" id="OES46690.1"/>
    </source>
</evidence>
<evidence type="ECO:0000256" key="3">
    <source>
        <dbReference type="ARBA" id="ARBA00023163"/>
    </source>
</evidence>
<dbReference type="PANTHER" id="PTHR30146:SF109">
    <property type="entry name" value="HTH-TYPE TRANSCRIPTIONAL REGULATOR GALS"/>
    <property type="match status" value="1"/>
</dbReference>
<gene>
    <name evidence="5" type="ORF">BA724_01120</name>
</gene>
<feature type="domain" description="HTH lacI-type" evidence="4">
    <location>
        <begin position="2"/>
        <end position="56"/>
    </location>
</feature>
<dbReference type="Pfam" id="PF00532">
    <property type="entry name" value="Peripla_BP_1"/>
    <property type="match status" value="1"/>
</dbReference>
<dbReference type="InterPro" id="IPR000843">
    <property type="entry name" value="HTH_LacI"/>
</dbReference>
<dbReference type="PROSITE" id="PS50932">
    <property type="entry name" value="HTH_LACI_2"/>
    <property type="match status" value="1"/>
</dbReference>
<evidence type="ECO:0000259" key="4">
    <source>
        <dbReference type="PROSITE" id="PS50932"/>
    </source>
</evidence>
<dbReference type="PANTHER" id="PTHR30146">
    <property type="entry name" value="LACI-RELATED TRANSCRIPTIONAL REPRESSOR"/>
    <property type="match status" value="1"/>
</dbReference>
<dbReference type="InterPro" id="IPR010982">
    <property type="entry name" value="Lambda_DNA-bd_dom_sf"/>
</dbReference>
<protein>
    <submittedName>
        <fullName evidence="5">LacI family transcriptional regulator</fullName>
    </submittedName>
</protein>
<keyword evidence="3" id="KW-0804">Transcription</keyword>
<keyword evidence="6" id="KW-1185">Reference proteome</keyword>
<keyword evidence="1" id="KW-0805">Transcription regulation</keyword>
<dbReference type="EMBL" id="MAMP01000001">
    <property type="protein sequence ID" value="OES46690.1"/>
    <property type="molecule type" value="Genomic_DNA"/>
</dbReference>
<dbReference type="CDD" id="cd01392">
    <property type="entry name" value="HTH_LacI"/>
    <property type="match status" value="1"/>
</dbReference>
<dbReference type="GO" id="GO:0003700">
    <property type="term" value="F:DNA-binding transcription factor activity"/>
    <property type="evidence" value="ECO:0007669"/>
    <property type="project" value="TreeGrafter"/>
</dbReference>
<sequence length="333" mass="36791">MAKMSDVAELAGVSTATVSRVLRSPEAVKEATQKKVYDAIRQLDYQPNMLARNLRINKTGTLLVVAPDLNNLVFSEMIAGIDEEAGKCGYQVLLGNTHGDAKKIEGYIDQLKQKQVDGLILLSVELDEKVWQDITDHYPIVIASDYVEAIQVPTISIDNVACGKQITNHFIQMGHSKIGFIGGRLQASVSRDRLNGYKQALVEAKIAIQDLWIEQGDYSILSGYNLCLKMMNGPNTPTAIFCGSDEMAFGAIKALREKGYRVPEDVAVAGFDDIKFAAVMNPALTTIAQPLQKMGQKAMEVLYQLINGQVPVQKQYIIECEFKIRESCGYHLK</sequence>
<evidence type="ECO:0000256" key="2">
    <source>
        <dbReference type="ARBA" id="ARBA00023125"/>
    </source>
</evidence>
<dbReference type="PROSITE" id="PS00356">
    <property type="entry name" value="HTH_LACI_1"/>
    <property type="match status" value="1"/>
</dbReference>
<dbReference type="SUPFAM" id="SSF53822">
    <property type="entry name" value="Periplasmic binding protein-like I"/>
    <property type="match status" value="1"/>
</dbReference>
<dbReference type="Gene3D" id="3.40.50.2300">
    <property type="match status" value="2"/>
</dbReference>
<dbReference type="InterPro" id="IPR028082">
    <property type="entry name" value="Peripla_BP_I"/>
</dbReference>
<reference evidence="5 6" key="1">
    <citation type="submission" date="2016-06" db="EMBL/GenBank/DDBJ databases">
        <title>Domibacillus iocasae genome sequencing.</title>
        <authorList>
            <person name="Verma A."/>
            <person name="Pal Y."/>
            <person name="Ojha A.K."/>
            <person name="Krishnamurthi S."/>
        </authorList>
    </citation>
    <scope>NUCLEOTIDE SEQUENCE [LARGE SCALE GENOMIC DNA]</scope>
    <source>
        <strain evidence="5 6">DSM 29979</strain>
    </source>
</reference>
<dbReference type="AlphaFoldDB" id="A0A1E7DUD1"/>